<dbReference type="EMBL" id="CAJVPW010045268">
    <property type="protein sequence ID" value="CAG8755570.1"/>
    <property type="molecule type" value="Genomic_DNA"/>
</dbReference>
<keyword evidence="2" id="KW-1185">Reference proteome</keyword>
<feature type="non-terminal residue" evidence="1">
    <location>
        <position position="56"/>
    </location>
</feature>
<dbReference type="Proteomes" id="UP000789366">
    <property type="component" value="Unassembled WGS sequence"/>
</dbReference>
<evidence type="ECO:0000313" key="2">
    <source>
        <dbReference type="Proteomes" id="UP000789366"/>
    </source>
</evidence>
<evidence type="ECO:0000313" key="1">
    <source>
        <dbReference type="EMBL" id="CAG8755570.1"/>
    </source>
</evidence>
<protein>
    <submittedName>
        <fullName evidence="1">3289_t:CDS:1</fullName>
    </submittedName>
</protein>
<feature type="non-terminal residue" evidence="1">
    <location>
        <position position="1"/>
    </location>
</feature>
<proteinExistence type="predicted"/>
<sequence length="56" mass="6430">MKETLLYEQATEENFSINNMNVETDALFTEASVKDNLNTTQELAMNNIDLENMQTN</sequence>
<name>A0ACA9QKR4_9GLOM</name>
<accession>A0ACA9QKR4</accession>
<comment type="caution">
    <text evidence="1">The sequence shown here is derived from an EMBL/GenBank/DDBJ whole genome shotgun (WGS) entry which is preliminary data.</text>
</comment>
<reference evidence="1" key="1">
    <citation type="submission" date="2021-06" db="EMBL/GenBank/DDBJ databases">
        <authorList>
            <person name="Kallberg Y."/>
            <person name="Tangrot J."/>
            <person name="Rosling A."/>
        </authorList>
    </citation>
    <scope>NUCLEOTIDE SEQUENCE</scope>
    <source>
        <strain evidence="1">28 12/20/2015</strain>
    </source>
</reference>
<gene>
    <name evidence="1" type="ORF">SPELUC_LOCUS14778</name>
</gene>
<organism evidence="1 2">
    <name type="scientific">Cetraspora pellucida</name>
    <dbReference type="NCBI Taxonomy" id="1433469"/>
    <lineage>
        <taxon>Eukaryota</taxon>
        <taxon>Fungi</taxon>
        <taxon>Fungi incertae sedis</taxon>
        <taxon>Mucoromycota</taxon>
        <taxon>Glomeromycotina</taxon>
        <taxon>Glomeromycetes</taxon>
        <taxon>Diversisporales</taxon>
        <taxon>Gigasporaceae</taxon>
        <taxon>Cetraspora</taxon>
    </lineage>
</organism>